<dbReference type="AlphaFoldDB" id="A0A4Y1X2U5"/>
<accession>A0A4Y1X2U5</accession>
<protein>
    <recommendedName>
        <fullName evidence="3">TPM domain-containing protein</fullName>
    </recommendedName>
</protein>
<evidence type="ECO:0000259" key="3">
    <source>
        <dbReference type="Pfam" id="PF04536"/>
    </source>
</evidence>
<feature type="signal peptide" evidence="2">
    <location>
        <begin position="1"/>
        <end position="20"/>
    </location>
</feature>
<dbReference type="InterPro" id="IPR007621">
    <property type="entry name" value="TPM_dom"/>
</dbReference>
<evidence type="ECO:0000313" key="4">
    <source>
        <dbReference type="EMBL" id="BBL07345.1"/>
    </source>
</evidence>
<dbReference type="KEGG" id="ada:A5CPEGH6_19830"/>
<dbReference type="EMBL" id="AP019736">
    <property type="protein sequence ID" value="BBL07345.1"/>
    <property type="molecule type" value="Genomic_DNA"/>
</dbReference>
<evidence type="ECO:0000313" key="5">
    <source>
        <dbReference type="Proteomes" id="UP000319374"/>
    </source>
</evidence>
<dbReference type="Proteomes" id="UP000319374">
    <property type="component" value="Chromosome"/>
</dbReference>
<evidence type="ECO:0000256" key="1">
    <source>
        <dbReference type="SAM" id="Phobius"/>
    </source>
</evidence>
<dbReference type="GeneID" id="98673967"/>
<evidence type="ECO:0000256" key="2">
    <source>
        <dbReference type="SAM" id="SignalP"/>
    </source>
</evidence>
<gene>
    <name evidence="4" type="ORF">A5CPEGH6_19830</name>
</gene>
<feature type="domain" description="TPM" evidence="3">
    <location>
        <begin position="40"/>
        <end position="163"/>
    </location>
</feature>
<dbReference type="OrthoDB" id="9810918at2"/>
<feature type="chain" id="PRO_5021459736" description="TPM domain-containing protein" evidence="2">
    <location>
        <begin position="21"/>
        <end position="300"/>
    </location>
</feature>
<keyword evidence="1" id="KW-0472">Membrane</keyword>
<keyword evidence="1" id="KW-1133">Transmembrane helix</keyword>
<keyword evidence="5" id="KW-1185">Reference proteome</keyword>
<organism evidence="4 5">
    <name type="scientific">Alistipes dispar</name>
    <dbReference type="NCBI Taxonomy" id="2585119"/>
    <lineage>
        <taxon>Bacteria</taxon>
        <taxon>Pseudomonadati</taxon>
        <taxon>Bacteroidota</taxon>
        <taxon>Bacteroidia</taxon>
        <taxon>Bacteroidales</taxon>
        <taxon>Rikenellaceae</taxon>
        <taxon>Alistipes</taxon>
    </lineage>
</organism>
<dbReference type="RefSeq" id="WP_141429528.1">
    <property type="nucleotide sequence ID" value="NZ_AP019736.1"/>
</dbReference>
<keyword evidence="2" id="KW-0732">Signal</keyword>
<sequence length="300" mass="31148">MKRSLLFCLLFLAAAVPAAAGTYRVEEIPHVQRADRRRYVSNPDGILSPEAVARIDAVCASLRERGLAQVAVVAVDDIAGGDTFSFAVELFGRWGVGGAESDNGLGILLVKDLREIRFVTGGGVEGVLPDALCKRIQLRYMLPAFREGNYDAGMVAGVEAAAQLLEGGDPDLGEEEGLSLGAILLIVAGFVFLPLAAGLAVHYLSRRCPRCRRFALQCDSQRVLGTTPSYREVEYTYVCRHCGAVVTRRSRQSRGNGFGGGSGGGMIIGGGGFGGLGGGGSLGGGFGGGSFGGGGAGSKW</sequence>
<reference evidence="5" key="1">
    <citation type="submission" date="2019-06" db="EMBL/GenBank/DDBJ databases">
        <title>Alistipes onderdonkii subsp. vulgaris subsp. nov., Alistipes dispar sp. nov. and Alistipes communis sp. nov., isolated from human faeces, and creation of Alistipes onderdonkii subsp. onderdonkii subsp. nov.</title>
        <authorList>
            <person name="Sakamoto M."/>
            <person name="Ikeyama N."/>
            <person name="Ogata Y."/>
            <person name="Suda W."/>
            <person name="Iino T."/>
            <person name="Hattori M."/>
            <person name="Ohkuma M."/>
        </authorList>
    </citation>
    <scope>NUCLEOTIDE SEQUENCE [LARGE SCALE GENOMIC DNA]</scope>
    <source>
        <strain evidence="5">5CPEGH6</strain>
    </source>
</reference>
<dbReference type="PANTHER" id="PTHR30373">
    <property type="entry name" value="UPF0603 PROTEIN YGCG"/>
    <property type="match status" value="1"/>
</dbReference>
<keyword evidence="1" id="KW-0812">Transmembrane</keyword>
<dbReference type="Gene3D" id="3.10.310.50">
    <property type="match status" value="1"/>
</dbReference>
<proteinExistence type="predicted"/>
<dbReference type="PANTHER" id="PTHR30373:SF2">
    <property type="entry name" value="UPF0603 PROTEIN YGCG"/>
    <property type="match status" value="1"/>
</dbReference>
<feature type="transmembrane region" description="Helical" evidence="1">
    <location>
        <begin position="180"/>
        <end position="204"/>
    </location>
</feature>
<dbReference type="Pfam" id="PF04536">
    <property type="entry name" value="TPM_phosphatase"/>
    <property type="match status" value="1"/>
</dbReference>
<name>A0A4Y1X2U5_9BACT</name>